<keyword evidence="3" id="KW-1185">Reference proteome</keyword>
<evidence type="ECO:0000313" key="3">
    <source>
        <dbReference type="Proteomes" id="UP000005940"/>
    </source>
</evidence>
<evidence type="ECO:0000313" key="2">
    <source>
        <dbReference type="EMBL" id="QKM71465.1"/>
    </source>
</evidence>
<gene>
    <name evidence="2" type="ORF">STSU_008300</name>
</gene>
<name>A0A7G3UQB1_STRT9</name>
<evidence type="ECO:0000256" key="1">
    <source>
        <dbReference type="SAM" id="MobiDB-lite"/>
    </source>
</evidence>
<accession>A0A7G3UQB1</accession>
<dbReference type="AlphaFoldDB" id="A0A7G3UQB1"/>
<feature type="region of interest" description="Disordered" evidence="1">
    <location>
        <begin position="129"/>
        <end position="161"/>
    </location>
</feature>
<reference evidence="2 3" key="1">
    <citation type="journal article" date="2012" name="J. Bacteriol.">
        <title>Draft genome of Streptomyces tsukubaensis NRRL 18488, the producer of the clinically important immunosuppressant tacrolimus (FK506).</title>
        <authorList>
            <person name="Barreiro C."/>
            <person name="Prieto C."/>
            <person name="Sola-Landa A."/>
            <person name="Solera E."/>
            <person name="Martinez-Castro M."/>
            <person name="Perez-Redondo R."/>
            <person name="Garcia-Estrada C."/>
            <person name="Aparicio J.F."/>
            <person name="Fernandez-Martinez L.T."/>
            <person name="Santos-Aberturas J."/>
            <person name="Salehi-Najafabadi Z."/>
            <person name="Rodriguez-Garcia A."/>
            <person name="Tauch A."/>
            <person name="Martin J.F."/>
        </authorList>
    </citation>
    <scope>NUCLEOTIDE SEQUENCE [LARGE SCALE GENOMIC DNA]</scope>
    <source>
        <strain evidence="3">DSM 42081 / NBRC 108919 / NRRL 18488 / 9993</strain>
    </source>
</reference>
<dbReference type="Proteomes" id="UP000005940">
    <property type="component" value="Chromosome"/>
</dbReference>
<feature type="compositionally biased region" description="Basic and acidic residues" evidence="1">
    <location>
        <begin position="130"/>
        <end position="152"/>
    </location>
</feature>
<dbReference type="EMBL" id="CP029159">
    <property type="protein sequence ID" value="QKM71465.1"/>
    <property type="molecule type" value="Genomic_DNA"/>
</dbReference>
<organism evidence="2 3">
    <name type="scientific">Streptomyces tsukubensis (strain DSM 42081 / NBRC 108919 / NRRL 18488 / 9993)</name>
    <dbReference type="NCBI Taxonomy" id="1114943"/>
    <lineage>
        <taxon>Bacteria</taxon>
        <taxon>Bacillati</taxon>
        <taxon>Actinomycetota</taxon>
        <taxon>Actinomycetes</taxon>
        <taxon>Kitasatosporales</taxon>
        <taxon>Streptomycetaceae</taxon>
        <taxon>Streptomyces</taxon>
    </lineage>
</organism>
<sequence length="161" mass="17658">MGQVVYPADGGGGGGSRRRGDFEKGYLALTTFQKRVNTLLATFNDSAAGKSKVSEQTVSRQSLSGSGAPFAEADGLFHQYNRVHQALISLSRSLGDQIDALNIAVYAADVGTDNVDEERRIRFAQIQARLDQERSTERERERPKAGEPKNVNEKNAGTEWR</sequence>
<proteinExistence type="predicted"/>
<protein>
    <submittedName>
        <fullName evidence="2">Uncharacterized protein</fullName>
    </submittedName>
</protein>